<comment type="caution">
    <text evidence="2">The sequence shown here is derived from an EMBL/GenBank/DDBJ whole genome shotgun (WGS) entry which is preliminary data.</text>
</comment>
<dbReference type="Gene3D" id="3.30.9.10">
    <property type="entry name" value="D-Amino Acid Oxidase, subunit A, domain 2"/>
    <property type="match status" value="1"/>
</dbReference>
<gene>
    <name evidence="2" type="ORF">FDK22_05810</name>
</gene>
<dbReference type="AlphaFoldDB" id="A0A5R8Y2Z5"/>
<dbReference type="Gene3D" id="3.50.50.60">
    <property type="entry name" value="FAD/NAD(P)-binding domain"/>
    <property type="match status" value="1"/>
</dbReference>
<accession>A0A5R8Y2Z5</accession>
<evidence type="ECO:0000259" key="1">
    <source>
        <dbReference type="Pfam" id="PF01266"/>
    </source>
</evidence>
<dbReference type="PRINTS" id="PR00469">
    <property type="entry name" value="PNDRDTASEII"/>
</dbReference>
<proteinExistence type="predicted"/>
<name>A0A5R8Y2Z5_9BACT</name>
<dbReference type="InterPro" id="IPR006076">
    <property type="entry name" value="FAD-dep_OxRdtase"/>
</dbReference>
<evidence type="ECO:0000313" key="3">
    <source>
        <dbReference type="Proteomes" id="UP000308901"/>
    </source>
</evidence>
<organism evidence="2 3">
    <name type="scientific">Arcobacter arenosus</name>
    <dbReference type="NCBI Taxonomy" id="2576037"/>
    <lineage>
        <taxon>Bacteria</taxon>
        <taxon>Pseudomonadati</taxon>
        <taxon>Campylobacterota</taxon>
        <taxon>Epsilonproteobacteria</taxon>
        <taxon>Campylobacterales</taxon>
        <taxon>Arcobacteraceae</taxon>
        <taxon>Arcobacter</taxon>
    </lineage>
</organism>
<dbReference type="EMBL" id="VANU01000002">
    <property type="protein sequence ID" value="TLP39653.1"/>
    <property type="molecule type" value="Genomic_DNA"/>
</dbReference>
<dbReference type="OrthoDB" id="1401001at2"/>
<dbReference type="InterPro" id="IPR036188">
    <property type="entry name" value="FAD/NAD-bd_sf"/>
</dbReference>
<dbReference type="SUPFAM" id="SSF51905">
    <property type="entry name" value="FAD/NAD(P)-binding domain"/>
    <property type="match status" value="1"/>
</dbReference>
<reference evidence="2 3" key="1">
    <citation type="submission" date="2019-05" db="EMBL/GenBank/DDBJ databases">
        <title>Arcobacter sp. nov., isolated from sea sediment.</title>
        <authorList>
            <person name="Kim W."/>
        </authorList>
    </citation>
    <scope>NUCLEOTIDE SEQUENCE [LARGE SCALE GENOMIC DNA]</scope>
    <source>
        <strain evidence="2 3">CAU 1517</strain>
    </source>
</reference>
<dbReference type="Proteomes" id="UP000308901">
    <property type="component" value="Unassembled WGS sequence"/>
</dbReference>
<keyword evidence="3" id="KW-1185">Reference proteome</keyword>
<evidence type="ECO:0000313" key="2">
    <source>
        <dbReference type="EMBL" id="TLP39653.1"/>
    </source>
</evidence>
<sequence>MKIAIIGAGIAGSTAAIYLGKLGLDVTLFERGNSIVSGPPFCHLHAGGNLYREISDEACVTLLKESIELLRMYPQVIDYRPTVLAIPTVDNGEAKDLFKRLDILKEEYKKLVNEDSKNQVLGKVEDYYKVYTKEELKKLKEKKTVKKPKSFDEWMIPVAKNVDLNKIKDTLIMVQEYGLNIFRLSASAKMILDEMSNVKIKLNTTVSNIIEDESLKNFVIEFKNNELINEQRFDYIINAAGFRTGKIDDMLKVKAKRLVEFKSAYVSKWTDCDTIWPEVIFYGTRGTPQGMAQFTPYPNGHFQIHGMTEEITLFKNGLAKSCENSSQPKLEKKFVKKITQGWEKSDIENRTKSAINYIKQFIPSFKNVEVASKPLYGAQQIPGDEVSLRTADVCFESERYARCEIVKASSVLTMSDMIIKSLIELSILPSDVYKNRTQIFDKFQDREKLDSLSKEIAKQRDYPEELAMLINDKKLN</sequence>
<feature type="domain" description="FAD dependent oxidoreductase" evidence="1">
    <location>
        <begin position="2"/>
        <end position="103"/>
    </location>
</feature>
<protein>
    <submittedName>
        <fullName evidence="2">FAD-dependent oxidoreductase</fullName>
    </submittedName>
</protein>
<dbReference type="Pfam" id="PF01266">
    <property type="entry name" value="DAO"/>
    <property type="match status" value="1"/>
</dbReference>